<evidence type="ECO:0000313" key="5">
    <source>
        <dbReference type="Proteomes" id="UP000445696"/>
    </source>
</evidence>
<dbReference type="FunFam" id="3.30.70.360:FF:000001">
    <property type="entry name" value="N-acetyldiaminopimelate deacetylase"/>
    <property type="match status" value="1"/>
</dbReference>
<feature type="binding site" evidence="2">
    <location>
        <position position="163"/>
    </location>
    <ligand>
        <name>Mn(2+)</name>
        <dbReference type="ChEBI" id="CHEBI:29035"/>
        <label>2</label>
    </ligand>
</feature>
<gene>
    <name evidence="4" type="ORF">GQF03_12260</name>
</gene>
<proteinExistence type="predicted"/>
<dbReference type="InterPro" id="IPR036264">
    <property type="entry name" value="Bact_exopeptidase_dim_dom"/>
</dbReference>
<dbReference type="GO" id="GO:0050118">
    <property type="term" value="F:N-acetyldiaminopimelate deacetylase activity"/>
    <property type="evidence" value="ECO:0007669"/>
    <property type="project" value="UniProtKB-ARBA"/>
</dbReference>
<organism evidence="4 5">
    <name type="scientific">Sneathiella chungangensis</name>
    <dbReference type="NCBI Taxonomy" id="1418234"/>
    <lineage>
        <taxon>Bacteria</taxon>
        <taxon>Pseudomonadati</taxon>
        <taxon>Pseudomonadota</taxon>
        <taxon>Alphaproteobacteria</taxon>
        <taxon>Sneathiellales</taxon>
        <taxon>Sneathiellaceae</taxon>
        <taxon>Sneathiella</taxon>
    </lineage>
</organism>
<evidence type="ECO:0000256" key="1">
    <source>
        <dbReference type="ARBA" id="ARBA00022801"/>
    </source>
</evidence>
<protein>
    <submittedName>
        <fullName evidence="4">Amidohydrolase</fullName>
    </submittedName>
</protein>
<reference evidence="4 5" key="1">
    <citation type="journal article" date="2014" name="Int. J. Syst. Evol. Microbiol.">
        <title>Sneathiella chungangensis sp. nov., isolated from a marine sand, and emended description of the genus Sneathiella.</title>
        <authorList>
            <person name="Siamphan C."/>
            <person name="Kim H."/>
            <person name="Lee J.S."/>
            <person name="Kim W."/>
        </authorList>
    </citation>
    <scope>NUCLEOTIDE SEQUENCE [LARGE SCALE GENOMIC DNA]</scope>
    <source>
        <strain evidence="4 5">KCTC 32476</strain>
    </source>
</reference>
<keyword evidence="1 4" id="KW-0378">Hydrolase</keyword>
<dbReference type="NCBIfam" id="TIGR01891">
    <property type="entry name" value="amidohydrolases"/>
    <property type="match status" value="1"/>
</dbReference>
<feature type="binding site" evidence="2">
    <location>
        <position position="137"/>
    </location>
    <ligand>
        <name>Mn(2+)</name>
        <dbReference type="ChEBI" id="CHEBI:29035"/>
        <label>2</label>
    </ligand>
</feature>
<evidence type="ECO:0000256" key="2">
    <source>
        <dbReference type="PIRSR" id="PIRSR005962-1"/>
    </source>
</evidence>
<dbReference type="PANTHER" id="PTHR11014">
    <property type="entry name" value="PEPTIDASE M20 FAMILY MEMBER"/>
    <property type="match status" value="1"/>
</dbReference>
<dbReference type="Pfam" id="PF01546">
    <property type="entry name" value="Peptidase_M20"/>
    <property type="match status" value="1"/>
</dbReference>
<dbReference type="Gene3D" id="3.30.70.360">
    <property type="match status" value="1"/>
</dbReference>
<dbReference type="SUPFAM" id="SSF55031">
    <property type="entry name" value="Bacterial exopeptidase dimerisation domain"/>
    <property type="match status" value="1"/>
</dbReference>
<keyword evidence="2" id="KW-0464">Manganese</keyword>
<accession>A0A845MHB4</accession>
<evidence type="ECO:0000313" key="4">
    <source>
        <dbReference type="EMBL" id="MZR23101.1"/>
    </source>
</evidence>
<keyword evidence="2" id="KW-0479">Metal-binding</keyword>
<feature type="binding site" evidence="2">
    <location>
        <position position="104"/>
    </location>
    <ligand>
        <name>Mn(2+)</name>
        <dbReference type="ChEBI" id="CHEBI:29035"/>
        <label>2</label>
    </ligand>
</feature>
<dbReference type="PANTHER" id="PTHR11014:SF63">
    <property type="entry name" value="METALLOPEPTIDASE, PUTATIVE (AFU_ORTHOLOGUE AFUA_6G09600)-RELATED"/>
    <property type="match status" value="1"/>
</dbReference>
<feature type="binding site" evidence="2">
    <location>
        <position position="102"/>
    </location>
    <ligand>
        <name>Mn(2+)</name>
        <dbReference type="ChEBI" id="CHEBI:29035"/>
        <label>2</label>
    </ligand>
</feature>
<name>A0A845MHB4_9PROT</name>
<dbReference type="GO" id="GO:0019877">
    <property type="term" value="P:diaminopimelate biosynthetic process"/>
    <property type="evidence" value="ECO:0007669"/>
    <property type="project" value="UniProtKB-ARBA"/>
</dbReference>
<keyword evidence="5" id="KW-1185">Reference proteome</keyword>
<comment type="caution">
    <text evidence="4">The sequence shown here is derived from an EMBL/GenBank/DDBJ whole genome shotgun (WGS) entry which is preliminary data.</text>
</comment>
<evidence type="ECO:0000259" key="3">
    <source>
        <dbReference type="Pfam" id="PF07687"/>
    </source>
</evidence>
<dbReference type="AlphaFoldDB" id="A0A845MHB4"/>
<dbReference type="Gene3D" id="3.40.630.10">
    <property type="entry name" value="Zn peptidases"/>
    <property type="match status" value="1"/>
</dbReference>
<dbReference type="RefSeq" id="WP_161339574.1">
    <property type="nucleotide sequence ID" value="NZ_JBHSDG010000003.1"/>
</dbReference>
<dbReference type="SUPFAM" id="SSF53187">
    <property type="entry name" value="Zn-dependent exopeptidases"/>
    <property type="match status" value="1"/>
</dbReference>
<dbReference type="GO" id="GO:0046872">
    <property type="term" value="F:metal ion binding"/>
    <property type="evidence" value="ECO:0007669"/>
    <property type="project" value="UniProtKB-KW"/>
</dbReference>
<dbReference type="InterPro" id="IPR002933">
    <property type="entry name" value="Peptidase_M20"/>
</dbReference>
<sequence>MPIYNRIAETHDDMQAWRRDLHQHPELCFEERRTAAIVAEKLRSWGIEVHEGIGVTGVVGVLKGQGSSARTIGLRADMDALPMQEENDFAHKSTIDGKMHACGHDGHTAILLGAAKYLAETRNFDGTVHFIFQPAEEGGGGGDAMVKDGLFERFPCDGVYGLHNQPSLPRGTFNVRSGPIMASADTAVMKIRGKGGHAAYPHLTNDPIAAGVQLYTALQTIVARNVGPVDNAVVSVTQFQAGTGINIIPQEATLSASIRAMTAQIRDLIEARVREICDGVAATHGVEIKLDYQRRYPSVVNHEKETQIAARAATEIVGHENVNMETPIRMGSEDFAFMLEACPGCYFFLGTNDETHFHAVHHPEYDFNDEVLSIGASIWARLVEQQLPRE</sequence>
<dbReference type="OrthoDB" id="9777385at2"/>
<comment type="cofactor">
    <cofactor evidence="2">
        <name>Mn(2+)</name>
        <dbReference type="ChEBI" id="CHEBI:29035"/>
    </cofactor>
    <text evidence="2">The Mn(2+) ion enhances activity.</text>
</comment>
<feature type="domain" description="Peptidase M20 dimerisation" evidence="3">
    <location>
        <begin position="186"/>
        <end position="279"/>
    </location>
</feature>
<dbReference type="InterPro" id="IPR011650">
    <property type="entry name" value="Peptidase_M20_dimer"/>
</dbReference>
<dbReference type="CDD" id="cd05666">
    <property type="entry name" value="M20_Acy1-like"/>
    <property type="match status" value="1"/>
</dbReference>
<dbReference type="PIRSF" id="PIRSF005962">
    <property type="entry name" value="Pept_M20D_amidohydro"/>
    <property type="match status" value="1"/>
</dbReference>
<dbReference type="Proteomes" id="UP000445696">
    <property type="component" value="Unassembled WGS sequence"/>
</dbReference>
<dbReference type="Pfam" id="PF07687">
    <property type="entry name" value="M20_dimer"/>
    <property type="match status" value="1"/>
</dbReference>
<feature type="binding site" evidence="2">
    <location>
        <position position="361"/>
    </location>
    <ligand>
        <name>Mn(2+)</name>
        <dbReference type="ChEBI" id="CHEBI:29035"/>
        <label>2</label>
    </ligand>
</feature>
<dbReference type="EMBL" id="WTVA01000014">
    <property type="protein sequence ID" value="MZR23101.1"/>
    <property type="molecule type" value="Genomic_DNA"/>
</dbReference>
<dbReference type="InterPro" id="IPR017439">
    <property type="entry name" value="Amidohydrolase"/>
</dbReference>